<evidence type="ECO:0000313" key="3">
    <source>
        <dbReference type="Proteomes" id="UP000232149"/>
    </source>
</evidence>
<evidence type="ECO:0000313" key="4">
    <source>
        <dbReference type="Proteomes" id="UP000232188"/>
    </source>
</evidence>
<gene>
    <name evidence="2" type="ORF">CH376_19950</name>
    <name evidence="1" type="ORF">CH380_14550</name>
</gene>
<evidence type="ECO:0000313" key="2">
    <source>
        <dbReference type="EMBL" id="PJZ60153.1"/>
    </source>
</evidence>
<dbReference type="EMBL" id="NPDV01000013">
    <property type="protein sequence ID" value="PJZ52391.1"/>
    <property type="molecule type" value="Genomic_DNA"/>
</dbReference>
<proteinExistence type="predicted"/>
<sequence length="63" mass="7677">MRRGHSAISLFRPFQKDFRSIWRIFRKQDFFFLSKKSETTSSEKEFRFVSANRKILLTRNSKS</sequence>
<protein>
    <submittedName>
        <fullName evidence="1">Uncharacterized protein</fullName>
    </submittedName>
</protein>
<organism evidence="1 4">
    <name type="scientific">Leptospira adleri</name>
    <dbReference type="NCBI Taxonomy" id="2023186"/>
    <lineage>
        <taxon>Bacteria</taxon>
        <taxon>Pseudomonadati</taxon>
        <taxon>Spirochaetota</taxon>
        <taxon>Spirochaetia</taxon>
        <taxon>Leptospirales</taxon>
        <taxon>Leptospiraceae</taxon>
        <taxon>Leptospira</taxon>
    </lineage>
</organism>
<dbReference type="AlphaFoldDB" id="A0A2M9YLG5"/>
<comment type="caution">
    <text evidence="1">The sequence shown here is derived from an EMBL/GenBank/DDBJ whole genome shotgun (WGS) entry which is preliminary data.</text>
</comment>
<accession>A0A2M9YLG5</accession>
<keyword evidence="3" id="KW-1185">Reference proteome</keyword>
<dbReference type="EMBL" id="NPDU01000075">
    <property type="protein sequence ID" value="PJZ60153.1"/>
    <property type="molecule type" value="Genomic_DNA"/>
</dbReference>
<dbReference type="Proteomes" id="UP000232149">
    <property type="component" value="Unassembled WGS sequence"/>
</dbReference>
<evidence type="ECO:0000313" key="1">
    <source>
        <dbReference type="EMBL" id="PJZ52391.1"/>
    </source>
</evidence>
<reference evidence="3 4" key="1">
    <citation type="submission" date="2017-07" db="EMBL/GenBank/DDBJ databases">
        <title>Leptospira spp. isolated from tropical soils.</title>
        <authorList>
            <person name="Thibeaux R."/>
            <person name="Iraola G."/>
            <person name="Ferres I."/>
            <person name="Bierque E."/>
            <person name="Girault D."/>
            <person name="Soupe-Gilbert M.-E."/>
            <person name="Picardeau M."/>
            <person name="Goarant C."/>
        </authorList>
    </citation>
    <scope>NUCLEOTIDE SEQUENCE [LARGE SCALE GENOMIC DNA]</scope>
    <source>
        <strain evidence="1 4">FH2-B-C1</strain>
        <strain evidence="2 3">FH2-B-D1</strain>
    </source>
</reference>
<name>A0A2M9YLG5_9LEPT</name>
<dbReference type="Proteomes" id="UP000232188">
    <property type="component" value="Unassembled WGS sequence"/>
</dbReference>